<name>A0AAJ3NZN0_ECOLX</name>
<keyword evidence="1" id="KW-1133">Transmembrane helix</keyword>
<dbReference type="Gene3D" id="3.40.50.2000">
    <property type="entry name" value="Glycogen Phosphorylase B"/>
    <property type="match status" value="2"/>
</dbReference>
<dbReference type="Pfam" id="PF09314">
    <property type="entry name" value="DUF1972"/>
    <property type="match status" value="1"/>
</dbReference>
<reference evidence="3 4" key="1">
    <citation type="submission" date="2010-04" db="EMBL/GenBank/DDBJ databases">
        <title>The Genome Sequence of Escherichia coli H605.</title>
        <authorList>
            <consortium name="The Broad Institute Genome Sequencing Platform"/>
            <consortium name="The Broad Institute Genome Sequencing Center for Infectious Disease"/>
            <person name="Feldgarden M."/>
            <person name="Gordon D.M."/>
            <person name="Johnson J.R."/>
            <person name="Johnston B.D."/>
            <person name="Young S."/>
            <person name="Zeng Q."/>
            <person name="Koehrsen M."/>
            <person name="Alvarado L."/>
            <person name="Berlin A.M."/>
            <person name="Borenstein D."/>
            <person name="Chapman S.B."/>
            <person name="Chen Z."/>
            <person name="Engels R."/>
            <person name="Freedman E."/>
            <person name="Gellesch M."/>
            <person name="Goldberg J."/>
            <person name="Griggs A."/>
            <person name="Gujja S."/>
            <person name="Heilman E.R."/>
            <person name="Heiman D.I."/>
            <person name="Hepburn T.A."/>
            <person name="Howarth C."/>
            <person name="Jen D."/>
            <person name="Larson L."/>
            <person name="Mehta T."/>
            <person name="Park D."/>
            <person name="Pearson M."/>
            <person name="Richards J."/>
            <person name="Roberts A."/>
            <person name="Saif S."/>
            <person name="Shea T.D."/>
            <person name="Shenoy N."/>
            <person name="Sisk P."/>
            <person name="Stolte C."/>
            <person name="Sykes S.N."/>
            <person name="Walk T."/>
            <person name="White J."/>
            <person name="Yandava C."/>
            <person name="Haas B."/>
            <person name="Henn M.R."/>
            <person name="Nusbaum C."/>
            <person name="Birren B."/>
        </authorList>
    </citation>
    <scope>NUCLEOTIDE SEQUENCE [LARGE SCALE GENOMIC DNA]</scope>
    <source>
        <strain evidence="3 4">H605</strain>
    </source>
</reference>
<protein>
    <submittedName>
        <fullName evidence="3">Glycosyl transferase</fullName>
    </submittedName>
</protein>
<sequence length="358" mass="41124">MEANKMKTVAVVGTVGVPACYGGFESLVQNLVDYQSDDIQYQIFCSSKKYEKKMKNYKKAKLIYLPINANGAASIIYDIMCLIFCLFKKPDVTLILGVSGCLFLPIYKLFSKSKIIVNIDGLEWRRNKWGVFAKKFLKKSEAISIKLADVIISDNQAIADYVENRYKKKSAVIAYGGDHATNFSILKDDLQKKDDYYLGLCRIEPENNIEMILNAFVNTDKKIKFMGNWGNSEYGRQLKTYYSNYQNITLLEPNYNIKELYKLRKNCLAYIHGHSAGGTNPSLVEAMHFNIPIFAFDCNFNRYTTNDLAHYFSNSEQLSSLVESLSFGNLKCRVFDIKKYAEDMYNWRNIAAMYESTY</sequence>
<dbReference type="GeneID" id="86860166"/>
<feature type="transmembrane region" description="Helical" evidence="1">
    <location>
        <begin position="92"/>
        <end position="110"/>
    </location>
</feature>
<comment type="caution">
    <text evidence="3">The sequence shown here is derived from an EMBL/GenBank/DDBJ whole genome shotgun (WGS) entry which is preliminary data.</text>
</comment>
<keyword evidence="1" id="KW-0812">Transmembrane</keyword>
<gene>
    <name evidence="3" type="ORF">EATG_02954</name>
</gene>
<evidence type="ECO:0000313" key="4">
    <source>
        <dbReference type="Proteomes" id="UP000243401"/>
    </source>
</evidence>
<dbReference type="InterPro" id="IPR015393">
    <property type="entry name" value="DUF1972"/>
</dbReference>
<dbReference type="AlphaFoldDB" id="A0AAJ3NZN0"/>
<dbReference type="SUPFAM" id="SSF53756">
    <property type="entry name" value="UDP-Glycosyltransferase/glycogen phosphorylase"/>
    <property type="match status" value="1"/>
</dbReference>
<accession>A0AAJ3NZN0</accession>
<feature type="domain" description="DUF1972" evidence="2">
    <location>
        <begin position="6"/>
        <end position="178"/>
    </location>
</feature>
<keyword evidence="1" id="KW-0472">Membrane</keyword>
<evidence type="ECO:0000313" key="3">
    <source>
        <dbReference type="EMBL" id="OSL48246.1"/>
    </source>
</evidence>
<feature type="transmembrane region" description="Helical" evidence="1">
    <location>
        <begin position="62"/>
        <end position="86"/>
    </location>
</feature>
<proteinExistence type="predicted"/>
<dbReference type="GO" id="GO:0016740">
    <property type="term" value="F:transferase activity"/>
    <property type="evidence" value="ECO:0007669"/>
    <property type="project" value="UniProtKB-KW"/>
</dbReference>
<organism evidence="3 4">
    <name type="scientific">Escherichia coli H605</name>
    <dbReference type="NCBI Taxonomy" id="656410"/>
    <lineage>
        <taxon>Bacteria</taxon>
        <taxon>Pseudomonadati</taxon>
        <taxon>Pseudomonadota</taxon>
        <taxon>Gammaproteobacteria</taxon>
        <taxon>Enterobacterales</taxon>
        <taxon>Enterobacteriaceae</taxon>
        <taxon>Escherichia</taxon>
    </lineage>
</organism>
<dbReference type="RefSeq" id="WP_085460845.1">
    <property type="nucleotide sequence ID" value="NZ_ADJX01000003.1"/>
</dbReference>
<keyword evidence="3" id="KW-0808">Transferase</keyword>
<dbReference type="Proteomes" id="UP000243401">
    <property type="component" value="Unassembled WGS sequence"/>
</dbReference>
<dbReference type="EMBL" id="ADJX01000003">
    <property type="protein sequence ID" value="OSL48246.1"/>
    <property type="molecule type" value="Genomic_DNA"/>
</dbReference>
<evidence type="ECO:0000256" key="1">
    <source>
        <dbReference type="SAM" id="Phobius"/>
    </source>
</evidence>
<evidence type="ECO:0000259" key="2">
    <source>
        <dbReference type="Pfam" id="PF09314"/>
    </source>
</evidence>